<comment type="cofactor">
    <cofactor evidence="2 11">
        <name>[4Fe-4S] cluster</name>
        <dbReference type="ChEBI" id="CHEBI:49883"/>
    </cofactor>
</comment>
<keyword evidence="14" id="KW-1185">Reference proteome</keyword>
<dbReference type="PROSITE" id="PS51379">
    <property type="entry name" value="4FE4S_FER_2"/>
    <property type="match status" value="1"/>
</dbReference>
<reference evidence="13 14" key="1">
    <citation type="journal article" date="2024" name="Chem. Sci.">
        <title>Discovery of megapolipeptins by genome mining of a Burkholderiales bacteria collection.</title>
        <authorList>
            <person name="Paulo B.S."/>
            <person name="Recchia M.J.J."/>
            <person name="Lee S."/>
            <person name="Fergusson C.H."/>
            <person name="Romanowski S.B."/>
            <person name="Hernandez A."/>
            <person name="Krull N."/>
            <person name="Liu D.Y."/>
            <person name="Cavanagh H."/>
            <person name="Bos A."/>
            <person name="Gray C.A."/>
            <person name="Murphy B.T."/>
            <person name="Linington R.G."/>
            <person name="Eustaquio A.S."/>
        </authorList>
    </citation>
    <scope>NUCLEOTIDE SEQUENCE [LARGE SCALE GENOMIC DNA]</scope>
    <source>
        <strain evidence="13 14">RL16-012-BIC-B</strain>
    </source>
</reference>
<dbReference type="Pfam" id="PF00037">
    <property type="entry name" value="Fer4"/>
    <property type="match status" value="1"/>
</dbReference>
<keyword evidence="7 11" id="KW-0249">Electron transport</keyword>
<keyword evidence="3 11" id="KW-0813">Transport</keyword>
<dbReference type="Pfam" id="PF11953">
    <property type="entry name" value="DUF3470"/>
    <property type="match status" value="1"/>
</dbReference>
<comment type="function">
    <text evidence="11">Ferredoxins are iron-sulfur proteins that transfer electrons in a wide variety of metabolic reactions.</text>
</comment>
<accession>A0ABW8ZNN8</accession>
<dbReference type="PROSITE" id="PS00198">
    <property type="entry name" value="4FE4S_FER_1"/>
    <property type="match status" value="1"/>
</dbReference>
<sequence>MTHVVTLACQRCKYTDCVTVCPTDSFHEGADMLVINPDDCIDCGVCIVECPVQAIVAVEDLPDSLRETLCKLNHEMSRQWPVITTKKPPLATQLMSPAKPSPAGG</sequence>
<evidence type="ECO:0000256" key="1">
    <source>
        <dbReference type="ARBA" id="ARBA00001927"/>
    </source>
</evidence>
<keyword evidence="9 11" id="KW-0411">Iron-sulfur</keyword>
<dbReference type="InterPro" id="IPR017900">
    <property type="entry name" value="4Fe4S_Fe_S_CS"/>
</dbReference>
<dbReference type="PRINTS" id="PR00354">
    <property type="entry name" value="7FE8SFRDOXIN"/>
</dbReference>
<evidence type="ECO:0000256" key="6">
    <source>
        <dbReference type="ARBA" id="ARBA00022737"/>
    </source>
</evidence>
<dbReference type="RefSeq" id="WP_408332799.1">
    <property type="nucleotide sequence ID" value="NZ_JAQQFH010000032.1"/>
</dbReference>
<dbReference type="InterPro" id="IPR000813">
    <property type="entry name" value="7Fe_ferredoxin"/>
</dbReference>
<evidence type="ECO:0000256" key="5">
    <source>
        <dbReference type="ARBA" id="ARBA00022723"/>
    </source>
</evidence>
<dbReference type="InterPro" id="IPR017896">
    <property type="entry name" value="4Fe4S_Fe-S-bd"/>
</dbReference>
<dbReference type="InterPro" id="IPR050294">
    <property type="entry name" value="RnfB_subfamily"/>
</dbReference>
<dbReference type="PANTHER" id="PTHR42859">
    <property type="entry name" value="OXIDOREDUCTASE"/>
    <property type="match status" value="1"/>
</dbReference>
<gene>
    <name evidence="13" type="ORF">PQR66_15315</name>
</gene>
<comment type="cofactor">
    <cofactor evidence="1 11">
        <name>[3Fe-4S] cluster</name>
        <dbReference type="ChEBI" id="CHEBI:21137"/>
    </cofactor>
</comment>
<keyword evidence="10 11" id="KW-0003">3Fe-4S</keyword>
<evidence type="ECO:0000256" key="2">
    <source>
        <dbReference type="ARBA" id="ARBA00001966"/>
    </source>
</evidence>
<keyword evidence="8 11" id="KW-0408">Iron</keyword>
<evidence type="ECO:0000256" key="8">
    <source>
        <dbReference type="ARBA" id="ARBA00023004"/>
    </source>
</evidence>
<dbReference type="PANTHER" id="PTHR42859:SF2">
    <property type="entry name" value="FERREDOXIN"/>
    <property type="match status" value="1"/>
</dbReference>
<evidence type="ECO:0000313" key="14">
    <source>
        <dbReference type="Proteomes" id="UP001629249"/>
    </source>
</evidence>
<evidence type="ECO:0000259" key="12">
    <source>
        <dbReference type="PROSITE" id="PS51379"/>
    </source>
</evidence>
<comment type="caution">
    <text evidence="13">The sequence shown here is derived from an EMBL/GenBank/DDBJ whole genome shotgun (WGS) entry which is preliminary data.</text>
</comment>
<protein>
    <recommendedName>
        <fullName evidence="11">Ferredoxin</fullName>
    </recommendedName>
</protein>
<feature type="domain" description="4Fe-4S ferredoxin-type" evidence="12">
    <location>
        <begin position="31"/>
        <end position="60"/>
    </location>
</feature>
<dbReference type="SUPFAM" id="SSF54862">
    <property type="entry name" value="4Fe-4S ferredoxins"/>
    <property type="match status" value="1"/>
</dbReference>
<evidence type="ECO:0000256" key="7">
    <source>
        <dbReference type="ARBA" id="ARBA00022982"/>
    </source>
</evidence>
<proteinExistence type="predicted"/>
<keyword evidence="5 11" id="KW-0479">Metal-binding</keyword>
<dbReference type="EMBL" id="JAQQFN010000010">
    <property type="protein sequence ID" value="MFL9884410.1"/>
    <property type="molecule type" value="Genomic_DNA"/>
</dbReference>
<dbReference type="InterPro" id="IPR022569">
    <property type="entry name" value="Fd_C"/>
</dbReference>
<evidence type="ECO:0000256" key="4">
    <source>
        <dbReference type="ARBA" id="ARBA00022485"/>
    </source>
</evidence>
<dbReference type="Gene3D" id="3.30.70.20">
    <property type="match status" value="1"/>
</dbReference>
<dbReference type="Proteomes" id="UP001629249">
    <property type="component" value="Unassembled WGS sequence"/>
</dbReference>
<organism evidence="13 14">
    <name type="scientific">Paraburkholderia agricolaris</name>
    <dbReference type="NCBI Taxonomy" id="2152888"/>
    <lineage>
        <taxon>Bacteria</taxon>
        <taxon>Pseudomonadati</taxon>
        <taxon>Pseudomonadota</taxon>
        <taxon>Betaproteobacteria</taxon>
        <taxon>Burkholderiales</taxon>
        <taxon>Burkholderiaceae</taxon>
        <taxon>Paraburkholderia</taxon>
    </lineage>
</organism>
<evidence type="ECO:0000256" key="3">
    <source>
        <dbReference type="ARBA" id="ARBA00022448"/>
    </source>
</evidence>
<evidence type="ECO:0000256" key="11">
    <source>
        <dbReference type="RuleBase" id="RU364098"/>
    </source>
</evidence>
<evidence type="ECO:0000313" key="13">
    <source>
        <dbReference type="EMBL" id="MFL9884410.1"/>
    </source>
</evidence>
<evidence type="ECO:0000256" key="9">
    <source>
        <dbReference type="ARBA" id="ARBA00023014"/>
    </source>
</evidence>
<evidence type="ECO:0000256" key="10">
    <source>
        <dbReference type="ARBA" id="ARBA00023291"/>
    </source>
</evidence>
<keyword evidence="6 11" id="KW-0677">Repeat</keyword>
<keyword evidence="4 11" id="KW-0004">4Fe-4S</keyword>
<name>A0ABW8ZNN8_9BURK</name>